<dbReference type="AlphaFoldDB" id="A0AAN5HZX7"/>
<evidence type="ECO:0000256" key="4">
    <source>
        <dbReference type="ARBA" id="ARBA00035458"/>
    </source>
</evidence>
<gene>
    <name evidence="6" type="ORF">PMAYCL1PPCAC_17052</name>
</gene>
<organism evidence="6 7">
    <name type="scientific">Pristionchus mayeri</name>
    <dbReference type="NCBI Taxonomy" id="1317129"/>
    <lineage>
        <taxon>Eukaryota</taxon>
        <taxon>Metazoa</taxon>
        <taxon>Ecdysozoa</taxon>
        <taxon>Nematoda</taxon>
        <taxon>Chromadorea</taxon>
        <taxon>Rhabditida</taxon>
        <taxon>Rhabditina</taxon>
        <taxon>Diplogasteromorpha</taxon>
        <taxon>Diplogasteroidea</taxon>
        <taxon>Neodiplogasteridae</taxon>
        <taxon>Pristionchus</taxon>
    </lineage>
</organism>
<reference evidence="7" key="1">
    <citation type="submission" date="2022-10" db="EMBL/GenBank/DDBJ databases">
        <title>Genome assembly of Pristionchus species.</title>
        <authorList>
            <person name="Yoshida K."/>
            <person name="Sommer R.J."/>
        </authorList>
    </citation>
    <scope>NUCLEOTIDE SEQUENCE [LARGE SCALE GENOMIC DNA]</scope>
    <source>
        <strain evidence="7">RS5460</strain>
    </source>
</reference>
<evidence type="ECO:0000256" key="5">
    <source>
        <dbReference type="SAM" id="SignalP"/>
    </source>
</evidence>
<accession>A0AAN5HZX7</accession>
<proteinExistence type="inferred from homology"/>
<dbReference type="SUPFAM" id="SSF54189">
    <property type="entry name" value="Ribosomal proteins S24e, L23 and L15e"/>
    <property type="match status" value="1"/>
</dbReference>
<dbReference type="GO" id="GO:0003735">
    <property type="term" value="F:structural constituent of ribosome"/>
    <property type="evidence" value="ECO:0007669"/>
    <property type="project" value="InterPro"/>
</dbReference>
<dbReference type="GO" id="GO:0006412">
    <property type="term" value="P:translation"/>
    <property type="evidence" value="ECO:0007669"/>
    <property type="project" value="InterPro"/>
</dbReference>
<dbReference type="GO" id="GO:1990904">
    <property type="term" value="C:ribonucleoprotein complex"/>
    <property type="evidence" value="ECO:0007669"/>
    <property type="project" value="UniProtKB-KW"/>
</dbReference>
<keyword evidence="7" id="KW-1185">Reference proteome</keyword>
<feature type="signal peptide" evidence="5">
    <location>
        <begin position="1"/>
        <end position="22"/>
    </location>
</feature>
<evidence type="ECO:0000256" key="3">
    <source>
        <dbReference type="ARBA" id="ARBA00035149"/>
    </source>
</evidence>
<name>A0AAN5HZX7_9BILA</name>
<keyword evidence="2" id="KW-0687">Ribonucleoprotein</keyword>
<evidence type="ECO:0000256" key="1">
    <source>
        <dbReference type="ARBA" id="ARBA00022980"/>
    </source>
</evidence>
<dbReference type="GO" id="GO:0005840">
    <property type="term" value="C:ribosome"/>
    <property type="evidence" value="ECO:0007669"/>
    <property type="project" value="UniProtKB-KW"/>
</dbReference>
<dbReference type="Gene3D" id="3.30.70.3370">
    <property type="match status" value="1"/>
</dbReference>
<dbReference type="Proteomes" id="UP001328107">
    <property type="component" value="Unassembled WGS sequence"/>
</dbReference>
<dbReference type="InterPro" id="IPR001976">
    <property type="entry name" value="Ribosomal_eS24"/>
</dbReference>
<sequence length="166" mass="19341">MFVHRFLYLSVLFLESSKYSCCRNMPSEYTMGDVITIRTRKVKTNRLLARKQMVVELIHPSHPSVSKREIRERLAALYKTTPDLVVAFGFRCKFGGGKSEGFALVYDSLDAAKKFDVKHRLEDDWKSGKQRRCQRKVKNNLIKTGAYRKSARRKLLEERAKAMYAK</sequence>
<dbReference type="InterPro" id="IPR053709">
    <property type="entry name" value="eRP_eS24_sf"/>
</dbReference>
<keyword evidence="5" id="KW-0732">Signal</keyword>
<dbReference type="Pfam" id="PF01282">
    <property type="entry name" value="Ribosomal_S24e"/>
    <property type="match status" value="1"/>
</dbReference>
<protein>
    <recommendedName>
        <fullName evidence="3">Small ribosomal subunit protein eS24</fullName>
    </recommendedName>
    <alternativeName>
        <fullName evidence="4">40S ribosomal protein S24</fullName>
    </alternativeName>
</protein>
<evidence type="ECO:0000256" key="2">
    <source>
        <dbReference type="ARBA" id="ARBA00023274"/>
    </source>
</evidence>
<dbReference type="PANTHER" id="PTHR10496">
    <property type="entry name" value="40S RIBOSOMAL PROTEIN S24"/>
    <property type="match status" value="1"/>
</dbReference>
<evidence type="ECO:0000313" key="6">
    <source>
        <dbReference type="EMBL" id="GMR46857.1"/>
    </source>
</evidence>
<feature type="chain" id="PRO_5043032150" description="Small ribosomal subunit protein eS24" evidence="5">
    <location>
        <begin position="23"/>
        <end position="166"/>
    </location>
</feature>
<keyword evidence="1" id="KW-0689">Ribosomal protein</keyword>
<evidence type="ECO:0000313" key="7">
    <source>
        <dbReference type="Proteomes" id="UP001328107"/>
    </source>
</evidence>
<dbReference type="EMBL" id="BTRK01000004">
    <property type="protein sequence ID" value="GMR46857.1"/>
    <property type="molecule type" value="Genomic_DNA"/>
</dbReference>
<comment type="caution">
    <text evidence="6">The sequence shown here is derived from an EMBL/GenBank/DDBJ whole genome shotgun (WGS) entry which is preliminary data.</text>
</comment>
<dbReference type="InterPro" id="IPR012678">
    <property type="entry name" value="Ribosomal_uL23/eL15/eS24_sf"/>
</dbReference>
<dbReference type="HAMAP" id="MF_00545">
    <property type="entry name" value="Ribosomal_eS24"/>
    <property type="match status" value="1"/>
</dbReference>